<reference evidence="2 3" key="1">
    <citation type="submission" date="2016-10" db="EMBL/GenBank/DDBJ databases">
        <authorList>
            <person name="de Groot N.N."/>
        </authorList>
    </citation>
    <scope>NUCLEOTIDE SEQUENCE [LARGE SCALE GENOMIC DNA]</scope>
    <source>
        <strain evidence="2 3">WG14</strain>
    </source>
</reference>
<protein>
    <submittedName>
        <fullName evidence="2">Glycosyltransferase involved in cell wall bisynthesis</fullName>
    </submittedName>
</protein>
<keyword evidence="3" id="KW-1185">Reference proteome</keyword>
<dbReference type="Pfam" id="PF00534">
    <property type="entry name" value="Glycos_transf_1"/>
    <property type="match status" value="1"/>
</dbReference>
<sequence>MNVLIITRHYKRGGSETYLARKIRWYIDNNYNILLLVPKKGEIEKDFPDIFNKIDIIYYPKIEVNPSFFKKNKRKIDEQIINKINRFNPDFIESHNYPAGFWGDEISSKIKVKNFILLLTQKIKFGEINNLNLIRKQYNEKRLLPLNPFESNELLSINNILVEKIWDDKIYFPVSFSNDFIKNNEIPNNDVTKKIKNLKDNNYTIISTVCRLEPNRSDYISLLIEKYREIKEIIGNVVFLVVGNGTLFNNYKNKAKKIDKNIVFVGEVYPDPNYIYKLSDIYVGSAGTTSINSMLVSTPTIICDSKGKWFRIPFFNDSVFTSVDMKTDYTDFTQVLKLLLQKYKKIKEIQNNKSENEFSEDLVNKRFIKYATNYQHEIVNYNYEKTLYIKKNILKKFIVENLKYLPEKLIIKGWFFKKFLEGRL</sequence>
<gene>
    <name evidence="2" type="ORF">SAMN04488588_1819</name>
</gene>
<name>A0A1G6PKD0_9BACT</name>
<dbReference type="Proteomes" id="UP000199322">
    <property type="component" value="Unassembled WGS sequence"/>
</dbReference>
<dbReference type="GO" id="GO:0016757">
    <property type="term" value="F:glycosyltransferase activity"/>
    <property type="evidence" value="ECO:0007669"/>
    <property type="project" value="InterPro"/>
</dbReference>
<evidence type="ECO:0000259" key="1">
    <source>
        <dbReference type="Pfam" id="PF00534"/>
    </source>
</evidence>
<dbReference type="InterPro" id="IPR001296">
    <property type="entry name" value="Glyco_trans_1"/>
</dbReference>
<keyword evidence="2" id="KW-0808">Transferase</keyword>
<dbReference type="STRING" id="28234.SAMN04488588_1819"/>
<evidence type="ECO:0000313" key="3">
    <source>
        <dbReference type="Proteomes" id="UP000199322"/>
    </source>
</evidence>
<dbReference type="RefSeq" id="WP_091405049.1">
    <property type="nucleotide sequence ID" value="NZ_FMYV01000008.1"/>
</dbReference>
<dbReference type="SUPFAM" id="SSF53756">
    <property type="entry name" value="UDP-Glycosyltransferase/glycogen phosphorylase"/>
    <property type="match status" value="1"/>
</dbReference>
<feature type="domain" description="Glycosyl transferase family 1" evidence="1">
    <location>
        <begin position="194"/>
        <end position="307"/>
    </location>
</feature>
<accession>A0A1G6PKD0</accession>
<dbReference type="Gene3D" id="3.40.50.2000">
    <property type="entry name" value="Glycogen Phosphorylase B"/>
    <property type="match status" value="2"/>
</dbReference>
<dbReference type="AlphaFoldDB" id="A0A1G6PKD0"/>
<dbReference type="EMBL" id="FMYV01000008">
    <property type="protein sequence ID" value="SDC79857.1"/>
    <property type="molecule type" value="Genomic_DNA"/>
</dbReference>
<organism evidence="2 3">
    <name type="scientific">Geotoga petraea</name>
    <dbReference type="NCBI Taxonomy" id="28234"/>
    <lineage>
        <taxon>Bacteria</taxon>
        <taxon>Thermotogati</taxon>
        <taxon>Thermotogota</taxon>
        <taxon>Thermotogae</taxon>
        <taxon>Petrotogales</taxon>
        <taxon>Petrotogaceae</taxon>
        <taxon>Geotoga</taxon>
    </lineage>
</organism>
<evidence type="ECO:0000313" key="2">
    <source>
        <dbReference type="EMBL" id="SDC79857.1"/>
    </source>
</evidence>
<proteinExistence type="predicted"/>